<proteinExistence type="predicted"/>
<evidence type="ECO:0000256" key="3">
    <source>
        <dbReference type="ARBA" id="ARBA00022989"/>
    </source>
</evidence>
<dbReference type="InterPro" id="IPR052719">
    <property type="entry name" value="CvpA-like"/>
</dbReference>
<dbReference type="RefSeq" id="WP_009518002.1">
    <property type="nucleotide sequence ID" value="NZ_CCAE010000012.1"/>
</dbReference>
<protein>
    <submittedName>
        <fullName evidence="6">Colicin V production protein</fullName>
    </submittedName>
</protein>
<reference evidence="7" key="2">
    <citation type="submission" date="2014-11" db="EMBL/GenBank/DDBJ databases">
        <title>Draft genome sequence of Hydrogenophaga intermedia S1.</title>
        <authorList>
            <person name="Gan H.M."/>
            <person name="Chew T.H."/>
            <person name="Stolz A."/>
        </authorList>
    </citation>
    <scope>NUCLEOTIDE SEQUENCE [LARGE SCALE GENOMIC DNA]</scope>
    <source>
        <strain evidence="7">S1</strain>
    </source>
</reference>
<dbReference type="Proteomes" id="UP000028878">
    <property type="component" value="Unassembled WGS sequence"/>
</dbReference>
<keyword evidence="3 5" id="KW-1133">Transmembrane helix</keyword>
<evidence type="ECO:0000313" key="6">
    <source>
        <dbReference type="EMBL" id="CDN87616.1"/>
    </source>
</evidence>
<comment type="subcellular location">
    <subcellularLocation>
        <location evidence="1">Membrane</location>
        <topology evidence="1">Multi-pass membrane protein</topology>
    </subcellularLocation>
</comment>
<feature type="transmembrane region" description="Helical" evidence="5">
    <location>
        <begin position="28"/>
        <end position="45"/>
    </location>
</feature>
<evidence type="ECO:0000256" key="2">
    <source>
        <dbReference type="ARBA" id="ARBA00022692"/>
    </source>
</evidence>
<accession>A0A1L1PNK8</accession>
<feature type="transmembrane region" description="Helical" evidence="5">
    <location>
        <begin position="6"/>
        <end position="21"/>
    </location>
</feature>
<dbReference type="GO" id="GO:0009403">
    <property type="term" value="P:toxin biosynthetic process"/>
    <property type="evidence" value="ECO:0007669"/>
    <property type="project" value="InterPro"/>
</dbReference>
<organism evidence="6 7">
    <name type="scientific">Hydrogenophaga intermedia</name>
    <dbReference type="NCBI Taxonomy" id="65786"/>
    <lineage>
        <taxon>Bacteria</taxon>
        <taxon>Pseudomonadati</taxon>
        <taxon>Pseudomonadota</taxon>
        <taxon>Betaproteobacteria</taxon>
        <taxon>Burkholderiales</taxon>
        <taxon>Comamonadaceae</taxon>
        <taxon>Hydrogenophaga</taxon>
    </lineage>
</organism>
<keyword evidence="2 5" id="KW-0812">Transmembrane</keyword>
<dbReference type="AlphaFoldDB" id="A0A1L1PNK8"/>
<gene>
    <name evidence="6" type="ORF">BN948_02041</name>
</gene>
<dbReference type="GO" id="GO:0016020">
    <property type="term" value="C:membrane"/>
    <property type="evidence" value="ECO:0007669"/>
    <property type="project" value="UniProtKB-SubCell"/>
</dbReference>
<name>A0A1L1PNK8_HYDIT</name>
<keyword evidence="7" id="KW-1185">Reference proteome</keyword>
<sequence length="161" mass="17373">MLLTDWVLLTLLVLSVLLGIWRGLMFEVLSVLGWVAAFLFAQAFADDVVPYLPIDKVAPPLQLAIGFALVFIVVAFLGGLVAWLVQKFVNTVGLRPVDRVLGGAFGLLRGLVILLAVALVITMTQMQSAAWWQGSPTANALSGTLQHAKPLLPDPLARYIP</sequence>
<evidence type="ECO:0000256" key="5">
    <source>
        <dbReference type="SAM" id="Phobius"/>
    </source>
</evidence>
<dbReference type="InterPro" id="IPR003825">
    <property type="entry name" value="Colicin-V_CvpA"/>
</dbReference>
<dbReference type="EMBL" id="CCAE010000012">
    <property type="protein sequence ID" value="CDN87616.1"/>
    <property type="molecule type" value="Genomic_DNA"/>
</dbReference>
<dbReference type="PANTHER" id="PTHR36926:SF1">
    <property type="entry name" value="COLICIN V PRODUCTION PROTEIN"/>
    <property type="match status" value="1"/>
</dbReference>
<feature type="transmembrane region" description="Helical" evidence="5">
    <location>
        <begin position="106"/>
        <end position="126"/>
    </location>
</feature>
<evidence type="ECO:0000256" key="4">
    <source>
        <dbReference type="ARBA" id="ARBA00023136"/>
    </source>
</evidence>
<evidence type="ECO:0000256" key="1">
    <source>
        <dbReference type="ARBA" id="ARBA00004141"/>
    </source>
</evidence>
<dbReference type="Pfam" id="PF02674">
    <property type="entry name" value="Colicin_V"/>
    <property type="match status" value="1"/>
</dbReference>
<dbReference type="PANTHER" id="PTHR36926">
    <property type="entry name" value="COLICIN V PRODUCTION PROTEIN"/>
    <property type="match status" value="1"/>
</dbReference>
<keyword evidence="4 5" id="KW-0472">Membrane</keyword>
<reference evidence="7" key="1">
    <citation type="submission" date="2014-02" db="EMBL/GenBank/DDBJ databases">
        <authorList>
            <person name="Gan H."/>
        </authorList>
    </citation>
    <scope>NUCLEOTIDE SEQUENCE [LARGE SCALE GENOMIC DNA]</scope>
    <source>
        <strain evidence="7">S1</strain>
    </source>
</reference>
<feature type="transmembrane region" description="Helical" evidence="5">
    <location>
        <begin position="65"/>
        <end position="85"/>
    </location>
</feature>
<evidence type="ECO:0000313" key="7">
    <source>
        <dbReference type="Proteomes" id="UP000028878"/>
    </source>
</evidence>